<feature type="domain" description="tRNA synthetases class I catalytic" evidence="12">
    <location>
        <begin position="55"/>
        <end position="359"/>
    </location>
</feature>
<dbReference type="GO" id="GO:0005524">
    <property type="term" value="F:ATP binding"/>
    <property type="evidence" value="ECO:0007669"/>
    <property type="project" value="UniProtKB-KW"/>
</dbReference>
<evidence type="ECO:0000256" key="10">
    <source>
        <dbReference type="ARBA" id="ARBA00031499"/>
    </source>
</evidence>
<evidence type="ECO:0000256" key="2">
    <source>
        <dbReference type="ARBA" id="ARBA00012832"/>
    </source>
</evidence>
<evidence type="ECO:0000256" key="3">
    <source>
        <dbReference type="ARBA" id="ARBA00022598"/>
    </source>
</evidence>
<protein>
    <recommendedName>
        <fullName evidence="2">cysteine--tRNA ligase</fullName>
        <ecNumber evidence="2">6.1.1.16</ecNumber>
    </recommendedName>
    <alternativeName>
        <fullName evidence="10">Cysteinyl-tRNA synthetase</fullName>
    </alternativeName>
</protein>
<evidence type="ECO:0000256" key="9">
    <source>
        <dbReference type="ARBA" id="ARBA00023146"/>
    </source>
</evidence>
<dbReference type="Gene3D" id="3.40.50.620">
    <property type="entry name" value="HUPs"/>
    <property type="match status" value="1"/>
</dbReference>
<sequence length="658" mass="74618">MSENSSPKLESTTATAGTKKPFPQWIKPKGKETELLINNSLTGGKVPFVFNENGNGRSLTWYACGPTVYDASHMGHARTYISFDIIRRIMKNYLGFNIQYVMNITDIDDKIIIRANENGISHSDLSKKWETAFFEDMKLLNVLPPDALTRVTEYVPQIVEYVEKIISNGFAYESNGSVYFDTAAFSKVHDYGKLEPNSVGNEKLAAEGEGSLTATTAVSEKRSGFDFALWKKSKPGEPVWNSPWGEGRPGWHIECSAMASDILGGNIDIHSGGSDLKFPHHDNELAQSEAFYGNRQWINYFVHSGHLLIDGLKMSKSLKNFITIKQALEKYTSRQMRMFFILHKYDKAMNYSPESMGYAIEMEKTFVEFFHTAKQILRDSPLSLPQFWTQAEKDLNKHLQSANEQVHQFILDNFNTSDALKTLSDLVNKTNVYIRTCTEQKTNPRLNLISAIAEYITYIFSVFGLTESSTAGSMIGFGSGAGKGNIEEEMTPILNALTQFRSEVRASAIAKDTTAILKTCDNLRDEILPLLGIKIDDKSATTAMWKFEDKETLKKEMEQKKEIEKKKQADKEEKERKLKEKFEKSKISPQQLFINETDKYSKFNELGMPTHDKEGVEITKSQLKKLQKEYDNQTKEHNNYLKSLQQSSPTLTSTQSPQ</sequence>
<dbReference type="EMBL" id="JAVFKY010000002">
    <property type="protein sequence ID" value="KAK5580034.1"/>
    <property type="molecule type" value="Genomic_DNA"/>
</dbReference>
<dbReference type="InterPro" id="IPR032678">
    <property type="entry name" value="tRNA-synt_1_cat_dom"/>
</dbReference>
<feature type="region of interest" description="Disordered" evidence="11">
    <location>
        <begin position="627"/>
        <end position="658"/>
    </location>
</feature>
<organism evidence="13 14">
    <name type="scientific">Dictyostelium firmibasis</name>
    <dbReference type="NCBI Taxonomy" id="79012"/>
    <lineage>
        <taxon>Eukaryota</taxon>
        <taxon>Amoebozoa</taxon>
        <taxon>Evosea</taxon>
        <taxon>Eumycetozoa</taxon>
        <taxon>Dictyostelia</taxon>
        <taxon>Dictyosteliales</taxon>
        <taxon>Dictyosteliaceae</taxon>
        <taxon>Dictyostelium</taxon>
    </lineage>
</organism>
<keyword evidence="7" id="KW-0067">ATP-binding</keyword>
<dbReference type="PANTHER" id="PTHR10890:SF3">
    <property type="entry name" value="CYSTEINE--TRNA LIGASE, CYTOPLASMIC"/>
    <property type="match status" value="1"/>
</dbReference>
<accession>A0AAN7TUP7</accession>
<dbReference type="Gene3D" id="1.20.120.1910">
    <property type="entry name" value="Cysteine-tRNA ligase, C-terminal anti-codon recognition domain"/>
    <property type="match status" value="1"/>
</dbReference>
<keyword evidence="9" id="KW-0030">Aminoacyl-tRNA synthetase</keyword>
<reference evidence="13 14" key="1">
    <citation type="submission" date="2023-11" db="EMBL/GenBank/DDBJ databases">
        <title>Dfirmibasis_genome.</title>
        <authorList>
            <person name="Edelbroek B."/>
            <person name="Kjellin J."/>
            <person name="Jerlstrom-Hultqvist J."/>
            <person name="Soderbom F."/>
        </authorList>
    </citation>
    <scope>NUCLEOTIDE SEQUENCE [LARGE SCALE GENOMIC DNA]</scope>
    <source>
        <strain evidence="13 14">TNS-C-14</strain>
    </source>
</reference>
<dbReference type="Pfam" id="PF01406">
    <property type="entry name" value="tRNA-synt_1e"/>
    <property type="match status" value="1"/>
</dbReference>
<dbReference type="InterPro" id="IPR015803">
    <property type="entry name" value="Cys-tRNA-ligase"/>
</dbReference>
<evidence type="ECO:0000256" key="11">
    <source>
        <dbReference type="SAM" id="MobiDB-lite"/>
    </source>
</evidence>
<evidence type="ECO:0000256" key="7">
    <source>
        <dbReference type="ARBA" id="ARBA00022840"/>
    </source>
</evidence>
<dbReference type="SUPFAM" id="SSF52374">
    <property type="entry name" value="Nucleotidylyl transferase"/>
    <property type="match status" value="1"/>
</dbReference>
<keyword evidence="8" id="KW-0648">Protein biosynthesis</keyword>
<dbReference type="GO" id="GO:0046872">
    <property type="term" value="F:metal ion binding"/>
    <property type="evidence" value="ECO:0007669"/>
    <property type="project" value="UniProtKB-KW"/>
</dbReference>
<dbReference type="EC" id="6.1.1.16" evidence="2"/>
<dbReference type="AlphaFoldDB" id="A0AAN7TUP7"/>
<dbReference type="NCBIfam" id="TIGR00435">
    <property type="entry name" value="cysS"/>
    <property type="match status" value="1"/>
</dbReference>
<proteinExistence type="inferred from homology"/>
<dbReference type="InterPro" id="IPR024909">
    <property type="entry name" value="Cys-tRNA/MSH_ligase"/>
</dbReference>
<keyword evidence="3" id="KW-0436">Ligase</keyword>
<keyword evidence="14" id="KW-1185">Reference proteome</keyword>
<dbReference type="CDD" id="cd00672">
    <property type="entry name" value="CysRS_core"/>
    <property type="match status" value="1"/>
</dbReference>
<keyword evidence="6" id="KW-0862">Zinc</keyword>
<feature type="compositionally biased region" description="Low complexity" evidence="11">
    <location>
        <begin position="643"/>
        <end position="658"/>
    </location>
</feature>
<name>A0AAN7TUP7_9MYCE</name>
<dbReference type="GO" id="GO:0005737">
    <property type="term" value="C:cytoplasm"/>
    <property type="evidence" value="ECO:0007669"/>
    <property type="project" value="TreeGrafter"/>
</dbReference>
<dbReference type="GO" id="GO:0006423">
    <property type="term" value="P:cysteinyl-tRNA aminoacylation"/>
    <property type="evidence" value="ECO:0007669"/>
    <property type="project" value="InterPro"/>
</dbReference>
<evidence type="ECO:0000256" key="8">
    <source>
        <dbReference type="ARBA" id="ARBA00022917"/>
    </source>
</evidence>
<evidence type="ECO:0000256" key="1">
    <source>
        <dbReference type="ARBA" id="ARBA00001947"/>
    </source>
</evidence>
<dbReference type="HAMAP" id="MF_00041">
    <property type="entry name" value="Cys_tRNA_synth"/>
    <property type="match status" value="1"/>
</dbReference>
<evidence type="ECO:0000256" key="5">
    <source>
        <dbReference type="ARBA" id="ARBA00022741"/>
    </source>
</evidence>
<dbReference type="GO" id="GO:0004817">
    <property type="term" value="F:cysteine-tRNA ligase activity"/>
    <property type="evidence" value="ECO:0007669"/>
    <property type="project" value="UniProtKB-EC"/>
</dbReference>
<gene>
    <name evidence="13" type="ORF">RB653_000047</name>
</gene>
<feature type="region of interest" description="Disordered" evidence="11">
    <location>
        <begin position="1"/>
        <end position="26"/>
    </location>
</feature>
<comment type="cofactor">
    <cofactor evidence="1">
        <name>Zn(2+)</name>
        <dbReference type="ChEBI" id="CHEBI:29105"/>
    </cofactor>
</comment>
<dbReference type="PRINTS" id="PR00983">
    <property type="entry name" value="TRNASYNTHCYS"/>
</dbReference>
<evidence type="ECO:0000256" key="4">
    <source>
        <dbReference type="ARBA" id="ARBA00022723"/>
    </source>
</evidence>
<feature type="region of interest" description="Disordered" evidence="11">
    <location>
        <begin position="557"/>
        <end position="584"/>
    </location>
</feature>
<dbReference type="Proteomes" id="UP001344447">
    <property type="component" value="Unassembled WGS sequence"/>
</dbReference>
<comment type="caution">
    <text evidence="13">The sequence shown here is derived from an EMBL/GenBank/DDBJ whole genome shotgun (WGS) entry which is preliminary data.</text>
</comment>
<dbReference type="SUPFAM" id="SSF47323">
    <property type="entry name" value="Anticodon-binding domain of a subclass of class I aminoacyl-tRNA synthetases"/>
    <property type="match status" value="1"/>
</dbReference>
<evidence type="ECO:0000313" key="13">
    <source>
        <dbReference type="EMBL" id="KAK5580034.1"/>
    </source>
</evidence>
<dbReference type="InterPro" id="IPR009080">
    <property type="entry name" value="tRNAsynth_Ia_anticodon-bd"/>
</dbReference>
<keyword evidence="5" id="KW-0547">Nucleotide-binding</keyword>
<dbReference type="FunFam" id="3.40.50.620:FF:000027">
    <property type="entry name" value="Cysteine--tRNA ligase, cytoplasmic"/>
    <property type="match status" value="1"/>
</dbReference>
<feature type="compositionally biased region" description="Basic and acidic residues" evidence="11">
    <location>
        <begin position="627"/>
        <end position="639"/>
    </location>
</feature>
<evidence type="ECO:0000259" key="12">
    <source>
        <dbReference type="Pfam" id="PF01406"/>
    </source>
</evidence>
<dbReference type="InterPro" id="IPR014729">
    <property type="entry name" value="Rossmann-like_a/b/a_fold"/>
</dbReference>
<evidence type="ECO:0000256" key="6">
    <source>
        <dbReference type="ARBA" id="ARBA00022833"/>
    </source>
</evidence>
<dbReference type="PANTHER" id="PTHR10890">
    <property type="entry name" value="CYSTEINYL-TRNA SYNTHETASE"/>
    <property type="match status" value="1"/>
</dbReference>
<keyword evidence="4" id="KW-0479">Metal-binding</keyword>
<feature type="compositionally biased region" description="Polar residues" evidence="11">
    <location>
        <begin position="1"/>
        <end position="16"/>
    </location>
</feature>
<evidence type="ECO:0000313" key="14">
    <source>
        <dbReference type="Proteomes" id="UP001344447"/>
    </source>
</evidence>